<dbReference type="AlphaFoldDB" id="A0A9J5X4M5"/>
<organism evidence="1 2">
    <name type="scientific">Solanum commersonii</name>
    <name type="common">Commerson's wild potato</name>
    <name type="synonym">Commerson's nightshade</name>
    <dbReference type="NCBI Taxonomy" id="4109"/>
    <lineage>
        <taxon>Eukaryota</taxon>
        <taxon>Viridiplantae</taxon>
        <taxon>Streptophyta</taxon>
        <taxon>Embryophyta</taxon>
        <taxon>Tracheophyta</taxon>
        <taxon>Spermatophyta</taxon>
        <taxon>Magnoliopsida</taxon>
        <taxon>eudicotyledons</taxon>
        <taxon>Gunneridae</taxon>
        <taxon>Pentapetalae</taxon>
        <taxon>asterids</taxon>
        <taxon>lamiids</taxon>
        <taxon>Solanales</taxon>
        <taxon>Solanaceae</taxon>
        <taxon>Solanoideae</taxon>
        <taxon>Solaneae</taxon>
        <taxon>Solanum</taxon>
    </lineage>
</organism>
<gene>
    <name evidence="1" type="ORF">H5410_053868</name>
</gene>
<keyword evidence="2" id="KW-1185">Reference proteome</keyword>
<reference evidence="1 2" key="1">
    <citation type="submission" date="2020-09" db="EMBL/GenBank/DDBJ databases">
        <title>De no assembly of potato wild relative species, Solanum commersonii.</title>
        <authorList>
            <person name="Cho K."/>
        </authorList>
    </citation>
    <scope>NUCLEOTIDE SEQUENCE [LARGE SCALE GENOMIC DNA]</scope>
    <source>
        <strain evidence="1">LZ3.2</strain>
        <tissue evidence="1">Leaf</tissue>
    </source>
</reference>
<protein>
    <submittedName>
        <fullName evidence="1">Uncharacterized protein</fullName>
    </submittedName>
</protein>
<comment type="caution">
    <text evidence="1">The sequence shown here is derived from an EMBL/GenBank/DDBJ whole genome shotgun (WGS) entry which is preliminary data.</text>
</comment>
<proteinExistence type="predicted"/>
<evidence type="ECO:0000313" key="2">
    <source>
        <dbReference type="Proteomes" id="UP000824120"/>
    </source>
</evidence>
<accession>A0A9J5X4M5</accession>
<evidence type="ECO:0000313" key="1">
    <source>
        <dbReference type="EMBL" id="KAG5583241.1"/>
    </source>
</evidence>
<sequence>MRRIGKAGSKERRSPKYIICIRIHKRPAELHWGGNVAESSPGCPSYQWGGAGLDALADNIYGSEIWRLIEGKTVVVQHI</sequence>
<name>A0A9J5X4M5_SOLCO</name>
<dbReference type="Proteomes" id="UP000824120">
    <property type="component" value="Chromosome 10"/>
</dbReference>
<dbReference type="EMBL" id="JACXVP010000010">
    <property type="protein sequence ID" value="KAG5583241.1"/>
    <property type="molecule type" value="Genomic_DNA"/>
</dbReference>